<accession>A0ABR2JM28</accession>
<gene>
    <name evidence="1" type="ORF">PGQ11_001012</name>
</gene>
<evidence type="ECO:0000313" key="2">
    <source>
        <dbReference type="Proteomes" id="UP001390339"/>
    </source>
</evidence>
<keyword evidence="2" id="KW-1185">Reference proteome</keyword>
<dbReference type="EMBL" id="JAPCWZ010000001">
    <property type="protein sequence ID" value="KAK8879718.1"/>
    <property type="molecule type" value="Genomic_DNA"/>
</dbReference>
<name>A0ABR2JM28_9PEZI</name>
<comment type="caution">
    <text evidence="1">The sequence shown here is derived from an EMBL/GenBank/DDBJ whole genome shotgun (WGS) entry which is preliminary data.</text>
</comment>
<organism evidence="1 2">
    <name type="scientific">Apiospora arundinis</name>
    <dbReference type="NCBI Taxonomy" id="335852"/>
    <lineage>
        <taxon>Eukaryota</taxon>
        <taxon>Fungi</taxon>
        <taxon>Dikarya</taxon>
        <taxon>Ascomycota</taxon>
        <taxon>Pezizomycotina</taxon>
        <taxon>Sordariomycetes</taxon>
        <taxon>Xylariomycetidae</taxon>
        <taxon>Amphisphaeriales</taxon>
        <taxon>Apiosporaceae</taxon>
        <taxon>Apiospora</taxon>
    </lineage>
</organism>
<proteinExistence type="predicted"/>
<dbReference type="Proteomes" id="UP001390339">
    <property type="component" value="Unassembled WGS sequence"/>
</dbReference>
<protein>
    <submittedName>
        <fullName evidence="1">Uncharacterized protein</fullName>
    </submittedName>
</protein>
<evidence type="ECO:0000313" key="1">
    <source>
        <dbReference type="EMBL" id="KAK8879718.1"/>
    </source>
</evidence>
<reference evidence="1 2" key="1">
    <citation type="journal article" date="2024" name="IMA Fungus">
        <title>Apiospora arundinis, a panoply of carbohydrate-active enzymes and secondary metabolites.</title>
        <authorList>
            <person name="Sorensen T."/>
            <person name="Petersen C."/>
            <person name="Muurmann A.T."/>
            <person name="Christiansen J.V."/>
            <person name="Brundto M.L."/>
            <person name="Overgaard C.K."/>
            <person name="Boysen A.T."/>
            <person name="Wollenberg R.D."/>
            <person name="Larsen T.O."/>
            <person name="Sorensen J.L."/>
            <person name="Nielsen K.L."/>
            <person name="Sondergaard T.E."/>
        </authorList>
    </citation>
    <scope>NUCLEOTIDE SEQUENCE [LARGE SCALE GENOMIC DNA]</scope>
    <source>
        <strain evidence="1 2">AAU 773</strain>
    </source>
</reference>
<sequence length="90" mass="10093">MKPKIIPNIEPYCRDSPSIAVSSGYERSLLSLTTPTQVIPLYQAEAKTRYNMFSSSPLAIRSPPNRPSQTPFIYYRCNDEALSPPKVGDE</sequence>